<dbReference type="AlphaFoldDB" id="U4KQX0"/>
<reference evidence="14 15" key="1">
    <citation type="journal article" date="2013" name="J. Mol. Microbiol. Biotechnol.">
        <title>Analysis of the Complete Genomes of Acholeplasma brassicae , A. palmae and A. laidlawii and Their Comparison to the Obligate Parasites from ' Candidatus Phytoplasma'.</title>
        <authorList>
            <person name="Kube M."/>
            <person name="Siewert C."/>
            <person name="Migdoll A.M."/>
            <person name="Duduk B."/>
            <person name="Holz S."/>
            <person name="Rabus R."/>
            <person name="Seemuller E."/>
            <person name="Mitrovic J."/>
            <person name="Muller I."/>
            <person name="Buttner C."/>
            <person name="Reinhardt R."/>
        </authorList>
    </citation>
    <scope>NUCLEOTIDE SEQUENCE [LARGE SCALE GENOMIC DNA]</scope>
    <source>
        <strain evidence="14 15">J233</strain>
    </source>
</reference>
<dbReference type="PROSITE" id="PS50880">
    <property type="entry name" value="TOPRIM"/>
    <property type="match status" value="1"/>
</dbReference>
<keyword evidence="1 11" id="KW-0963">Cytoplasm</keyword>
<protein>
    <recommendedName>
        <fullName evidence="11 12">Ribonuclease M5</fullName>
        <ecNumber evidence="11 12">3.1.26.8</ecNumber>
    </recommendedName>
    <alternativeName>
        <fullName evidence="11">RNase M5</fullName>
    </alternativeName>
    <alternativeName>
        <fullName evidence="11">Ribosomal RNA terminal maturase M5</fullName>
    </alternativeName>
</protein>
<evidence type="ECO:0000256" key="7">
    <source>
        <dbReference type="ARBA" id="ARBA00022759"/>
    </source>
</evidence>
<dbReference type="EC" id="3.1.26.8" evidence="11 12"/>
<dbReference type="PANTHER" id="PTHR39156:SF2">
    <property type="entry name" value="DNA PRIMASE (BACTERIAL TYPE) AND SMALL PRIMASE-LIKE PROTEINS"/>
    <property type="match status" value="1"/>
</dbReference>
<keyword evidence="2 11" id="KW-0690">Ribosome biogenesis</keyword>
<dbReference type="RefSeq" id="WP_026654364.1">
    <property type="nucleotide sequence ID" value="NC_022538.1"/>
</dbReference>
<dbReference type="GO" id="GO:0019843">
    <property type="term" value="F:rRNA binding"/>
    <property type="evidence" value="ECO:0007669"/>
    <property type="project" value="UniProtKB-KW"/>
</dbReference>
<comment type="subcellular location">
    <subcellularLocation>
        <location evidence="11">Cytoplasm</location>
    </subcellularLocation>
</comment>
<evidence type="ECO:0000313" key="14">
    <source>
        <dbReference type="EMBL" id="CCV63671.1"/>
    </source>
</evidence>
<dbReference type="Pfam" id="PF13331">
    <property type="entry name" value="DUF4093"/>
    <property type="match status" value="1"/>
</dbReference>
<evidence type="ECO:0000256" key="2">
    <source>
        <dbReference type="ARBA" id="ARBA00022517"/>
    </source>
</evidence>
<comment type="similarity">
    <text evidence="11">Belongs to the ribonuclease M5 family.</text>
</comment>
<sequence length="175" mass="19945">MNQIIVVEGYHDQIKINQIYKDAQVMITNGSALSKETLLRLKALSKDNQMILFLDPDHAGERLRRILSKELANVVHAFLDQELAHSKNGRKIGIEHASTNDIQNALNQILIPKEGKSDITLSFLYENNLLGKENSRELRLKLAKKFNLGVVNGKTLHKRLIWANLTQKDLLEELK</sequence>
<evidence type="ECO:0000256" key="9">
    <source>
        <dbReference type="ARBA" id="ARBA00022842"/>
    </source>
</evidence>
<dbReference type="GO" id="GO:0046872">
    <property type="term" value="F:metal ion binding"/>
    <property type="evidence" value="ECO:0007669"/>
    <property type="project" value="UniProtKB-KW"/>
</dbReference>
<dbReference type="SUPFAM" id="SSF110455">
    <property type="entry name" value="Toprim domain"/>
    <property type="match status" value="1"/>
</dbReference>
<dbReference type="InterPro" id="IPR004466">
    <property type="entry name" value="RNase_M5"/>
</dbReference>
<accession>U4KQX0</accession>
<keyword evidence="4 11" id="KW-0540">Nuclease</keyword>
<keyword evidence="8 11" id="KW-0378">Hydrolase</keyword>
<name>U4KQX0_ALTPJ</name>
<keyword evidence="5" id="KW-0479">Metal-binding</keyword>
<dbReference type="GO" id="GO:0006364">
    <property type="term" value="P:rRNA processing"/>
    <property type="evidence" value="ECO:0007669"/>
    <property type="project" value="UniProtKB-UniRule"/>
</dbReference>
<evidence type="ECO:0000256" key="11">
    <source>
        <dbReference type="HAMAP-Rule" id="MF_01469"/>
    </source>
</evidence>
<evidence type="ECO:0000256" key="6">
    <source>
        <dbReference type="ARBA" id="ARBA00022730"/>
    </source>
</evidence>
<keyword evidence="7 11" id="KW-0255">Endonuclease</keyword>
<gene>
    <name evidence="11 14" type="primary">rnmV</name>
    <name evidence="14" type="ORF">BN85400940</name>
</gene>
<evidence type="ECO:0000259" key="13">
    <source>
        <dbReference type="PROSITE" id="PS50880"/>
    </source>
</evidence>
<proteinExistence type="inferred from homology"/>
<evidence type="ECO:0000256" key="3">
    <source>
        <dbReference type="ARBA" id="ARBA00022552"/>
    </source>
</evidence>
<dbReference type="InterPro" id="IPR006171">
    <property type="entry name" value="TOPRIM_dom"/>
</dbReference>
<dbReference type="EMBL" id="FO681347">
    <property type="protein sequence ID" value="CCV63671.1"/>
    <property type="molecule type" value="Genomic_DNA"/>
</dbReference>
<keyword evidence="9" id="KW-0460">Magnesium</keyword>
<dbReference type="HOGENOM" id="CLU_109405_0_0_14"/>
<keyword evidence="10 11" id="KW-0694">RNA-binding</keyword>
<keyword evidence="15" id="KW-1185">Reference proteome</keyword>
<dbReference type="SMART" id="SM00493">
    <property type="entry name" value="TOPRIM"/>
    <property type="match status" value="1"/>
</dbReference>
<dbReference type="Gene3D" id="3.40.1360.10">
    <property type="match status" value="1"/>
</dbReference>
<dbReference type="KEGG" id="apal:BN85400940"/>
<dbReference type="GO" id="GO:0043822">
    <property type="term" value="F:ribonuclease M5 activity"/>
    <property type="evidence" value="ECO:0007669"/>
    <property type="project" value="UniProtKB-UniRule"/>
</dbReference>
<dbReference type="NCBIfam" id="TIGR00334">
    <property type="entry name" value="5S_RNA_mat_M5"/>
    <property type="match status" value="1"/>
</dbReference>
<keyword evidence="3 11" id="KW-0698">rRNA processing</keyword>
<feature type="domain" description="Toprim" evidence="13">
    <location>
        <begin position="2"/>
        <end position="86"/>
    </location>
</feature>
<dbReference type="Pfam" id="PF01751">
    <property type="entry name" value="Toprim"/>
    <property type="match status" value="1"/>
</dbReference>
<dbReference type="InterPro" id="IPR025156">
    <property type="entry name" value="RNase_M5_C"/>
</dbReference>
<comment type="function">
    <text evidence="11">Required for correct processing of both the 5' and 3' ends of 5S rRNA precursor. Cleaves both sides of a double-stranded region yielding mature 5S rRNA in one step.</text>
</comment>
<dbReference type="OrthoDB" id="9791329at2"/>
<dbReference type="PANTHER" id="PTHR39156">
    <property type="entry name" value="RIBONUCLEASE M5"/>
    <property type="match status" value="1"/>
</dbReference>
<dbReference type="Proteomes" id="UP000032740">
    <property type="component" value="Chromosome"/>
</dbReference>
<dbReference type="GO" id="GO:0005737">
    <property type="term" value="C:cytoplasm"/>
    <property type="evidence" value="ECO:0007669"/>
    <property type="project" value="UniProtKB-SubCell"/>
</dbReference>
<organism evidence="14 15">
    <name type="scientific">Alteracholeplasma palmae (strain ATCC 49389 / J233)</name>
    <name type="common">Acholeplasma palmae</name>
    <dbReference type="NCBI Taxonomy" id="1318466"/>
    <lineage>
        <taxon>Bacteria</taxon>
        <taxon>Bacillati</taxon>
        <taxon>Mycoplasmatota</taxon>
        <taxon>Mollicutes</taxon>
        <taxon>Acholeplasmatales</taxon>
        <taxon>Acholeplasmataceae</taxon>
        <taxon>Acholeplasma</taxon>
    </lineage>
</organism>
<dbReference type="HAMAP" id="MF_01469">
    <property type="entry name" value="RNase_M5"/>
    <property type="match status" value="1"/>
</dbReference>
<comment type="catalytic activity">
    <reaction evidence="11">
        <text>Endonucleolytic cleavage of RNA, removing 21 and 42 nucleotides, respectively, from the 5'- and 3'-termini of a 5S-rRNA precursor.</text>
        <dbReference type="EC" id="3.1.26.8"/>
    </reaction>
</comment>
<evidence type="ECO:0000256" key="12">
    <source>
        <dbReference type="NCBIfam" id="TIGR00334"/>
    </source>
</evidence>
<keyword evidence="6 11" id="KW-0699">rRNA-binding</keyword>
<evidence type="ECO:0000256" key="5">
    <source>
        <dbReference type="ARBA" id="ARBA00022723"/>
    </source>
</evidence>
<evidence type="ECO:0000256" key="4">
    <source>
        <dbReference type="ARBA" id="ARBA00022722"/>
    </source>
</evidence>
<evidence type="ECO:0000256" key="1">
    <source>
        <dbReference type="ARBA" id="ARBA00022490"/>
    </source>
</evidence>
<evidence type="ECO:0000256" key="8">
    <source>
        <dbReference type="ARBA" id="ARBA00022801"/>
    </source>
</evidence>
<evidence type="ECO:0000256" key="10">
    <source>
        <dbReference type="ARBA" id="ARBA00022884"/>
    </source>
</evidence>
<evidence type="ECO:0000313" key="15">
    <source>
        <dbReference type="Proteomes" id="UP000032740"/>
    </source>
</evidence>
<dbReference type="STRING" id="1318466.BN85400940"/>